<reference evidence="2 3" key="1">
    <citation type="submission" date="2024-09" db="EMBL/GenBank/DDBJ databases">
        <authorList>
            <person name="Sun Q."/>
            <person name="Mori K."/>
        </authorList>
    </citation>
    <scope>NUCLEOTIDE SEQUENCE [LARGE SCALE GENOMIC DNA]</scope>
    <source>
        <strain evidence="2 3">JCM 12520</strain>
    </source>
</reference>
<name>A0ABV5VVK3_9BACL</name>
<sequence length="402" mass="45063">MNKKSNGSNQQALVDALQQLKSEAKKTEAREEEKRWSPIDAPLSLEDGLSRLTKSDLSAIRSNWNIRGASTLKKQELIAVLEKNAAAALDSLWLLMDETQYAVMKKVADNGGQAFVSLEAHQLDYFQERGMLFAGTYAGEKTLIMPQEIVKLFRGYDTKQLSETARQNTETITLAQGMLHYYGMMSVTELLDRLKPLVETESETWKTMLVLEQASEYYRLMRIDGETIMHGRAWNTELIRKELEQRPTVSLYPFTKEQLLRAGAPGFLDRSANHAALVGLLLSHYNISAEEADSQVEDIVYSIRNGGALGSLMQLLQSRFEIHDLALVQQLMEHLVILYNATRQWILKGYAPSELSPSRNAPARPVPAKGGTVIDFTTRKKVGRNDPCPCGSGKKFKKCCGS</sequence>
<keyword evidence="3" id="KW-1185">Reference proteome</keyword>
<feature type="compositionally biased region" description="Basic and acidic residues" evidence="1">
    <location>
        <begin position="22"/>
        <end position="36"/>
    </location>
</feature>
<dbReference type="RefSeq" id="WP_344911319.1">
    <property type="nucleotide sequence ID" value="NZ_BAAAYO010000010.1"/>
</dbReference>
<dbReference type="EMBL" id="JBHMAG010000009">
    <property type="protein sequence ID" value="MFB9752327.1"/>
    <property type="molecule type" value="Genomic_DNA"/>
</dbReference>
<dbReference type="Proteomes" id="UP001589619">
    <property type="component" value="Unassembled WGS sequence"/>
</dbReference>
<feature type="compositionally biased region" description="Polar residues" evidence="1">
    <location>
        <begin position="1"/>
        <end position="12"/>
    </location>
</feature>
<evidence type="ECO:0000313" key="3">
    <source>
        <dbReference type="Proteomes" id="UP001589619"/>
    </source>
</evidence>
<dbReference type="Pfam" id="PF02810">
    <property type="entry name" value="SEC-C"/>
    <property type="match status" value="1"/>
</dbReference>
<gene>
    <name evidence="2" type="ORF">ACFFNY_12240</name>
</gene>
<organism evidence="2 3">
    <name type="scientific">Paenibacillus hodogayensis</name>
    <dbReference type="NCBI Taxonomy" id="279208"/>
    <lineage>
        <taxon>Bacteria</taxon>
        <taxon>Bacillati</taxon>
        <taxon>Bacillota</taxon>
        <taxon>Bacilli</taxon>
        <taxon>Bacillales</taxon>
        <taxon>Paenibacillaceae</taxon>
        <taxon>Paenibacillus</taxon>
    </lineage>
</organism>
<proteinExistence type="predicted"/>
<dbReference type="InterPro" id="IPR004027">
    <property type="entry name" value="SEC_C_motif"/>
</dbReference>
<feature type="region of interest" description="Disordered" evidence="1">
    <location>
        <begin position="1"/>
        <end position="36"/>
    </location>
</feature>
<dbReference type="Gene3D" id="3.10.450.50">
    <property type="match status" value="1"/>
</dbReference>
<accession>A0ABV5VVK3</accession>
<comment type="caution">
    <text evidence="2">The sequence shown here is derived from an EMBL/GenBank/DDBJ whole genome shotgun (WGS) entry which is preliminary data.</text>
</comment>
<protein>
    <submittedName>
        <fullName evidence="2">SEC-C metal-binding domain-containing protein</fullName>
    </submittedName>
</protein>
<evidence type="ECO:0000313" key="2">
    <source>
        <dbReference type="EMBL" id="MFB9752327.1"/>
    </source>
</evidence>
<dbReference type="SUPFAM" id="SSF103642">
    <property type="entry name" value="Sec-C motif"/>
    <property type="match status" value="1"/>
</dbReference>
<evidence type="ECO:0000256" key="1">
    <source>
        <dbReference type="SAM" id="MobiDB-lite"/>
    </source>
</evidence>